<dbReference type="GO" id="GO:0045087">
    <property type="term" value="P:innate immune response"/>
    <property type="evidence" value="ECO:0007669"/>
    <property type="project" value="UniProtKB-KW"/>
</dbReference>
<dbReference type="PANTHER" id="PTHR10271:SF14">
    <property type="entry name" value="INTERFERON-INDUCED PROTEIN WITH TETRATRICOPEPTIDE REPEATS-RELATED"/>
    <property type="match status" value="1"/>
</dbReference>
<organism evidence="6 7">
    <name type="scientific">Menidia menidia</name>
    <name type="common">Atlantic silverside</name>
    <dbReference type="NCBI Taxonomy" id="238744"/>
    <lineage>
        <taxon>Eukaryota</taxon>
        <taxon>Metazoa</taxon>
        <taxon>Chordata</taxon>
        <taxon>Craniata</taxon>
        <taxon>Vertebrata</taxon>
        <taxon>Euteleostomi</taxon>
        <taxon>Actinopterygii</taxon>
        <taxon>Neopterygii</taxon>
        <taxon>Teleostei</taxon>
        <taxon>Neoteleostei</taxon>
        <taxon>Acanthomorphata</taxon>
        <taxon>Ovalentaria</taxon>
        <taxon>Atherinomorphae</taxon>
        <taxon>Atheriniformes</taxon>
        <taxon>Atherinopsidae</taxon>
        <taxon>Menidiinae</taxon>
        <taxon>Menidia</taxon>
    </lineage>
</organism>
<evidence type="ECO:0000256" key="5">
    <source>
        <dbReference type="ARBA" id="ARBA00038336"/>
    </source>
</evidence>
<dbReference type="Gene3D" id="1.25.40.10">
    <property type="entry name" value="Tetratricopeptide repeat domain"/>
    <property type="match status" value="3"/>
</dbReference>
<keyword evidence="4" id="KW-0391">Immunity</keyword>
<keyword evidence="3" id="KW-0802">TPR repeat</keyword>
<dbReference type="GO" id="GO:0051607">
    <property type="term" value="P:defense response to virus"/>
    <property type="evidence" value="ECO:0007669"/>
    <property type="project" value="TreeGrafter"/>
</dbReference>
<dbReference type="GO" id="GO:0005829">
    <property type="term" value="C:cytosol"/>
    <property type="evidence" value="ECO:0007669"/>
    <property type="project" value="TreeGrafter"/>
</dbReference>
<name>A0A8S4AEP3_9TELE</name>
<dbReference type="Proteomes" id="UP000677803">
    <property type="component" value="Unassembled WGS sequence"/>
</dbReference>
<evidence type="ECO:0000256" key="1">
    <source>
        <dbReference type="ARBA" id="ARBA00022588"/>
    </source>
</evidence>
<reference evidence="6" key="1">
    <citation type="submission" date="2021-05" db="EMBL/GenBank/DDBJ databases">
        <authorList>
            <person name="Tigano A."/>
        </authorList>
    </citation>
    <scope>NUCLEOTIDE SEQUENCE</scope>
</reference>
<evidence type="ECO:0000256" key="4">
    <source>
        <dbReference type="ARBA" id="ARBA00022859"/>
    </source>
</evidence>
<gene>
    <name evidence="6" type="ORF">MMEN_LOCUS1250</name>
</gene>
<evidence type="ECO:0000256" key="3">
    <source>
        <dbReference type="ARBA" id="ARBA00022803"/>
    </source>
</evidence>
<dbReference type="EMBL" id="CAJRST010000002">
    <property type="protein sequence ID" value="CAG5862796.1"/>
    <property type="molecule type" value="Genomic_DNA"/>
</dbReference>
<evidence type="ECO:0000313" key="7">
    <source>
        <dbReference type="Proteomes" id="UP000677803"/>
    </source>
</evidence>
<proteinExistence type="inferred from homology"/>
<comment type="similarity">
    <text evidence="5">Belongs to the IFIT family.</text>
</comment>
<evidence type="ECO:0000256" key="2">
    <source>
        <dbReference type="ARBA" id="ARBA00022737"/>
    </source>
</evidence>
<accession>A0A8S4AEP3</accession>
<dbReference type="SUPFAM" id="SSF48452">
    <property type="entry name" value="TPR-like"/>
    <property type="match status" value="1"/>
</dbReference>
<evidence type="ECO:0000313" key="6">
    <source>
        <dbReference type="EMBL" id="CAG5862796.1"/>
    </source>
</evidence>
<protein>
    <submittedName>
        <fullName evidence="6">(Atlantic silverside) hypothetical protein</fullName>
    </submittedName>
</protein>
<dbReference type="InterPro" id="IPR011990">
    <property type="entry name" value="TPR-like_helical_dom_sf"/>
</dbReference>
<sequence length="433" mass="50619">MSAADSPSSMESKLEALECHFTWDLDASRSKLSFVRDLLEDMGNEEGFSWLGQKYNLLGFLHHLLDQDEEARRLFCRATEAFRQMRNEVSDEGPWLVVNYGNLAWLSFLMGEPAQSRGYLATVHRLRTEYPSPSEDEPHPEICAEKAWTLMKFGKEKKLKAVDLFQRAIRMQPDRVEWQTSRVIALSSDFKWNIKDLGADIIGKMRVAKEHDPDNTYLAAFYLENRAACGEDVEDEARQLAQKILQKPVGTYSGMNTLLRLYRQYISMDEAIHLAEEALQRHPESRFLKRAAAVCYKRRIFDERRNEEPKMIERAITLCKEVIALYPESSLEMQMNLAQICAKQNPAEAEQMFNQLLKQDLEAVDTQMLYNCYAKHFYFIRNDYRRSVENHMKAAEIPQPSSYRQNSIRELRKARDKNLMRREIDEFLETLPQ</sequence>
<dbReference type="AlphaFoldDB" id="A0A8S4AEP3"/>
<keyword evidence="1" id="KW-0399">Innate immunity</keyword>
<keyword evidence="7" id="KW-1185">Reference proteome</keyword>
<dbReference type="FunFam" id="1.25.40.10:FF:000036">
    <property type="entry name" value="interferon-induced protein with tetratricopeptide repeats 5"/>
    <property type="match status" value="1"/>
</dbReference>
<comment type="caution">
    <text evidence="6">The sequence shown here is derived from an EMBL/GenBank/DDBJ whole genome shotgun (WGS) entry which is preliminary data.</text>
</comment>
<dbReference type="PANTHER" id="PTHR10271">
    <property type="entry name" value="INTERFERON-INDUCED PROTEIN WITH TETRATRICOPEPTIDE REPEATS"/>
    <property type="match status" value="1"/>
</dbReference>
<dbReference type="OrthoDB" id="10043504at2759"/>
<keyword evidence="2" id="KW-0677">Repeat</keyword>